<dbReference type="EMBL" id="ML769543">
    <property type="protein sequence ID" value="KAE9394808.1"/>
    <property type="molecule type" value="Genomic_DNA"/>
</dbReference>
<evidence type="ECO:0000313" key="3">
    <source>
        <dbReference type="Proteomes" id="UP000799118"/>
    </source>
</evidence>
<proteinExistence type="predicted"/>
<gene>
    <name evidence="2" type="ORF">BT96DRAFT_1022352</name>
</gene>
<dbReference type="OrthoDB" id="3033067at2759"/>
<name>A0A6A4HAZ2_9AGAR</name>
<feature type="compositionally biased region" description="Basic and acidic residues" evidence="1">
    <location>
        <begin position="10"/>
        <end position="22"/>
    </location>
</feature>
<protein>
    <submittedName>
        <fullName evidence="2">Uncharacterized protein</fullName>
    </submittedName>
</protein>
<feature type="compositionally biased region" description="Basic and acidic residues" evidence="1">
    <location>
        <begin position="31"/>
        <end position="49"/>
    </location>
</feature>
<feature type="region of interest" description="Disordered" evidence="1">
    <location>
        <begin position="79"/>
        <end position="104"/>
    </location>
</feature>
<reference evidence="2" key="1">
    <citation type="journal article" date="2019" name="Environ. Microbiol.">
        <title>Fungal ecological strategies reflected in gene transcription - a case study of two litter decomposers.</title>
        <authorList>
            <person name="Barbi F."/>
            <person name="Kohler A."/>
            <person name="Barry K."/>
            <person name="Baskaran P."/>
            <person name="Daum C."/>
            <person name="Fauchery L."/>
            <person name="Ihrmark K."/>
            <person name="Kuo A."/>
            <person name="LaButti K."/>
            <person name="Lipzen A."/>
            <person name="Morin E."/>
            <person name="Grigoriev I.V."/>
            <person name="Henrissat B."/>
            <person name="Lindahl B."/>
            <person name="Martin F."/>
        </authorList>
    </citation>
    <scope>NUCLEOTIDE SEQUENCE</scope>
    <source>
        <strain evidence="2">JB14</strain>
    </source>
</reference>
<sequence>MRRPYLFQSKSDKSEEQKESNRMQHRQATARYREPRRKELAKKEAERRLSMPNPGNFKGARKAFLESVKEEFTQAVKDGDIKEEELDAVDDKRPPLHEANPEGWETMCADERGAVLKGCGDFVRAKNAQIARCLKYVYNRENKEGAYQGPCFRQTCCAT</sequence>
<evidence type="ECO:0000313" key="2">
    <source>
        <dbReference type="EMBL" id="KAE9394808.1"/>
    </source>
</evidence>
<keyword evidence="3" id="KW-1185">Reference proteome</keyword>
<accession>A0A6A4HAZ2</accession>
<dbReference type="Proteomes" id="UP000799118">
    <property type="component" value="Unassembled WGS sequence"/>
</dbReference>
<feature type="compositionally biased region" description="Basic and acidic residues" evidence="1">
    <location>
        <begin position="89"/>
        <end position="100"/>
    </location>
</feature>
<dbReference type="AlphaFoldDB" id="A0A6A4HAZ2"/>
<organism evidence="2 3">
    <name type="scientific">Gymnopus androsaceus JB14</name>
    <dbReference type="NCBI Taxonomy" id="1447944"/>
    <lineage>
        <taxon>Eukaryota</taxon>
        <taxon>Fungi</taxon>
        <taxon>Dikarya</taxon>
        <taxon>Basidiomycota</taxon>
        <taxon>Agaricomycotina</taxon>
        <taxon>Agaricomycetes</taxon>
        <taxon>Agaricomycetidae</taxon>
        <taxon>Agaricales</taxon>
        <taxon>Marasmiineae</taxon>
        <taxon>Omphalotaceae</taxon>
        <taxon>Gymnopus</taxon>
    </lineage>
</organism>
<feature type="region of interest" description="Disordered" evidence="1">
    <location>
        <begin position="1"/>
        <end position="58"/>
    </location>
</feature>
<evidence type="ECO:0000256" key="1">
    <source>
        <dbReference type="SAM" id="MobiDB-lite"/>
    </source>
</evidence>